<dbReference type="InterPro" id="IPR023213">
    <property type="entry name" value="CAT-like_dom_sf"/>
</dbReference>
<dbReference type="EMBL" id="MU857819">
    <property type="protein sequence ID" value="KAK4243423.1"/>
    <property type="molecule type" value="Genomic_DNA"/>
</dbReference>
<protein>
    <submittedName>
        <fullName evidence="2">Transferase</fullName>
    </submittedName>
</protein>
<accession>A0AAN7HIP2</accession>
<dbReference type="Pfam" id="PF02458">
    <property type="entry name" value="Transferase"/>
    <property type="match status" value="1"/>
</dbReference>
<reference evidence="2" key="1">
    <citation type="journal article" date="2023" name="Mol. Phylogenet. Evol.">
        <title>Genome-scale phylogeny and comparative genomics of the fungal order Sordariales.</title>
        <authorList>
            <person name="Hensen N."/>
            <person name="Bonometti L."/>
            <person name="Westerberg I."/>
            <person name="Brannstrom I.O."/>
            <person name="Guillou S."/>
            <person name="Cros-Aarteil S."/>
            <person name="Calhoun S."/>
            <person name="Haridas S."/>
            <person name="Kuo A."/>
            <person name="Mondo S."/>
            <person name="Pangilinan J."/>
            <person name="Riley R."/>
            <person name="LaButti K."/>
            <person name="Andreopoulos B."/>
            <person name="Lipzen A."/>
            <person name="Chen C."/>
            <person name="Yan M."/>
            <person name="Daum C."/>
            <person name="Ng V."/>
            <person name="Clum A."/>
            <person name="Steindorff A."/>
            <person name="Ohm R.A."/>
            <person name="Martin F."/>
            <person name="Silar P."/>
            <person name="Natvig D.O."/>
            <person name="Lalanne C."/>
            <person name="Gautier V."/>
            <person name="Ament-Velasquez S.L."/>
            <person name="Kruys A."/>
            <person name="Hutchinson M.I."/>
            <person name="Powell A.J."/>
            <person name="Barry K."/>
            <person name="Miller A.N."/>
            <person name="Grigoriev I.V."/>
            <person name="Debuchy R."/>
            <person name="Gladieux P."/>
            <person name="Hiltunen Thoren M."/>
            <person name="Johannesson H."/>
        </authorList>
    </citation>
    <scope>NUCLEOTIDE SEQUENCE</scope>
    <source>
        <strain evidence="2">CBS 359.72</strain>
    </source>
</reference>
<keyword evidence="3" id="KW-1185">Reference proteome</keyword>
<evidence type="ECO:0000313" key="2">
    <source>
        <dbReference type="EMBL" id="KAK4243423.1"/>
    </source>
</evidence>
<dbReference type="InterPro" id="IPR050317">
    <property type="entry name" value="Plant_Fungal_Acyltransferase"/>
</dbReference>
<sequence>MSRKDTTYLRPTGWENPKDEWRRLCPMDYGTYSWENWILIFEISDESDKPSFLQKFQRGIEATLGQCRHAAGSIEKNEFGDYSVVTRPDSTVRFATLWLDGPDDECLSYSEWESETFCCEALIQDPSRLVVFPRSSDASPATIQPTMAFQLTFIPGGAIFGISIHHWFMDAIGIAGFMHQLAANCRALENGTERPFFDETLMDRSRFMGPPVPEKDKINVSPPPLVNRKRLPCAYLLFHLPLSKARELKRMATPEDGSMISTYDAVVAFLWRIMMKNRAQIYNPRLRTKAIFGEPVNMRDRVDPPVPHGYQGVFACGTISLFQKRPLTLSQVISEVPLSRVASFIRAITNSVDSAMLEKQVDKNRRARDKLGLHKTLESLPPMSFVLTDWRGADVSQLDFGFGRSVAFRSPSDAVVGNLMILYPHREVKDDPDHGWEIVLPFEAEHVDMLINDPELNEFLQYCGYEAHAQLTPRNLADTD</sequence>
<organism evidence="2 3">
    <name type="scientific">Corynascus novoguineensis</name>
    <dbReference type="NCBI Taxonomy" id="1126955"/>
    <lineage>
        <taxon>Eukaryota</taxon>
        <taxon>Fungi</taxon>
        <taxon>Dikarya</taxon>
        <taxon>Ascomycota</taxon>
        <taxon>Pezizomycotina</taxon>
        <taxon>Sordariomycetes</taxon>
        <taxon>Sordariomycetidae</taxon>
        <taxon>Sordariales</taxon>
        <taxon>Chaetomiaceae</taxon>
        <taxon>Corynascus</taxon>
    </lineage>
</organism>
<keyword evidence="1 2" id="KW-0808">Transferase</keyword>
<comment type="caution">
    <text evidence="2">The sequence shown here is derived from an EMBL/GenBank/DDBJ whole genome shotgun (WGS) entry which is preliminary data.</text>
</comment>
<dbReference type="PANTHER" id="PTHR31642:SF310">
    <property type="entry name" value="FATTY ALCOHOL:CAFFEOYL-COA ACYLTRANSFERASE"/>
    <property type="match status" value="1"/>
</dbReference>
<dbReference type="PANTHER" id="PTHR31642">
    <property type="entry name" value="TRICHOTHECENE 3-O-ACETYLTRANSFERASE"/>
    <property type="match status" value="1"/>
</dbReference>
<proteinExistence type="predicted"/>
<evidence type="ECO:0000256" key="1">
    <source>
        <dbReference type="ARBA" id="ARBA00022679"/>
    </source>
</evidence>
<gene>
    <name evidence="2" type="ORF">C7999DRAFT_44779</name>
</gene>
<dbReference type="Gene3D" id="3.30.559.10">
    <property type="entry name" value="Chloramphenicol acetyltransferase-like domain"/>
    <property type="match status" value="2"/>
</dbReference>
<dbReference type="GO" id="GO:0016747">
    <property type="term" value="F:acyltransferase activity, transferring groups other than amino-acyl groups"/>
    <property type="evidence" value="ECO:0007669"/>
    <property type="project" value="TreeGrafter"/>
</dbReference>
<dbReference type="Proteomes" id="UP001303647">
    <property type="component" value="Unassembled WGS sequence"/>
</dbReference>
<reference evidence="2" key="2">
    <citation type="submission" date="2023-05" db="EMBL/GenBank/DDBJ databases">
        <authorList>
            <consortium name="Lawrence Berkeley National Laboratory"/>
            <person name="Steindorff A."/>
            <person name="Hensen N."/>
            <person name="Bonometti L."/>
            <person name="Westerberg I."/>
            <person name="Brannstrom I.O."/>
            <person name="Guillou S."/>
            <person name="Cros-Aarteil S."/>
            <person name="Calhoun S."/>
            <person name="Haridas S."/>
            <person name="Kuo A."/>
            <person name="Mondo S."/>
            <person name="Pangilinan J."/>
            <person name="Riley R."/>
            <person name="Labutti K."/>
            <person name="Andreopoulos B."/>
            <person name="Lipzen A."/>
            <person name="Chen C."/>
            <person name="Yanf M."/>
            <person name="Daum C."/>
            <person name="Ng V."/>
            <person name="Clum A."/>
            <person name="Ohm R."/>
            <person name="Martin F."/>
            <person name="Silar P."/>
            <person name="Natvig D."/>
            <person name="Lalanne C."/>
            <person name="Gautier V."/>
            <person name="Ament-Velasquez S.L."/>
            <person name="Kruys A."/>
            <person name="Hutchinson M.I."/>
            <person name="Powell A.J."/>
            <person name="Barry K."/>
            <person name="Miller A.N."/>
            <person name="Grigoriev I.V."/>
            <person name="Debuchy R."/>
            <person name="Gladieux P."/>
            <person name="Thoren M.H."/>
            <person name="Johannesson H."/>
        </authorList>
    </citation>
    <scope>NUCLEOTIDE SEQUENCE</scope>
    <source>
        <strain evidence="2">CBS 359.72</strain>
    </source>
</reference>
<evidence type="ECO:0000313" key="3">
    <source>
        <dbReference type="Proteomes" id="UP001303647"/>
    </source>
</evidence>
<name>A0AAN7HIP2_9PEZI</name>
<dbReference type="AlphaFoldDB" id="A0AAN7HIP2"/>